<gene>
    <name evidence="1" type="ORF">N7530_008279</name>
</gene>
<dbReference type="EMBL" id="JAPWDO010000005">
    <property type="protein sequence ID" value="KAJ5470922.1"/>
    <property type="molecule type" value="Genomic_DNA"/>
</dbReference>
<dbReference type="Proteomes" id="UP001147760">
    <property type="component" value="Unassembled WGS sequence"/>
</dbReference>
<keyword evidence="2" id="KW-1185">Reference proteome</keyword>
<evidence type="ECO:0000313" key="1">
    <source>
        <dbReference type="EMBL" id="KAJ5470922.1"/>
    </source>
</evidence>
<comment type="caution">
    <text evidence="1">The sequence shown here is derived from an EMBL/GenBank/DDBJ whole genome shotgun (WGS) entry which is preliminary data.</text>
</comment>
<proteinExistence type="predicted"/>
<protein>
    <submittedName>
        <fullName evidence="1">Uncharacterized protein</fullName>
    </submittedName>
</protein>
<sequence length="74" mass="8349">MKSINAIASDTRADIESLRKERAPGYFKVNLFKSGNTDNASFFSFMVFQDVERLFLALKSSTISSEKSTYQILS</sequence>
<evidence type="ECO:0000313" key="2">
    <source>
        <dbReference type="Proteomes" id="UP001147760"/>
    </source>
</evidence>
<name>A0A9W9WNY1_9EURO</name>
<reference evidence="1" key="1">
    <citation type="submission" date="2022-12" db="EMBL/GenBank/DDBJ databases">
        <authorList>
            <person name="Petersen C."/>
        </authorList>
    </citation>
    <scope>NUCLEOTIDE SEQUENCE</scope>
    <source>
        <strain evidence="1">IBT 17660</strain>
    </source>
</reference>
<reference evidence="1" key="2">
    <citation type="journal article" date="2023" name="IMA Fungus">
        <title>Comparative genomic study of the Penicillium genus elucidates a diverse pangenome and 15 lateral gene transfer events.</title>
        <authorList>
            <person name="Petersen C."/>
            <person name="Sorensen T."/>
            <person name="Nielsen M.R."/>
            <person name="Sondergaard T.E."/>
            <person name="Sorensen J.L."/>
            <person name="Fitzpatrick D.A."/>
            <person name="Frisvad J.C."/>
            <person name="Nielsen K.L."/>
        </authorList>
    </citation>
    <scope>NUCLEOTIDE SEQUENCE</scope>
    <source>
        <strain evidence="1">IBT 17660</strain>
    </source>
</reference>
<organism evidence="1 2">
    <name type="scientific">Penicillium desertorum</name>
    <dbReference type="NCBI Taxonomy" id="1303715"/>
    <lineage>
        <taxon>Eukaryota</taxon>
        <taxon>Fungi</taxon>
        <taxon>Dikarya</taxon>
        <taxon>Ascomycota</taxon>
        <taxon>Pezizomycotina</taxon>
        <taxon>Eurotiomycetes</taxon>
        <taxon>Eurotiomycetidae</taxon>
        <taxon>Eurotiales</taxon>
        <taxon>Aspergillaceae</taxon>
        <taxon>Penicillium</taxon>
    </lineage>
</organism>
<accession>A0A9W9WNY1</accession>
<dbReference type="AlphaFoldDB" id="A0A9W9WNY1"/>